<keyword evidence="1" id="KW-0472">Membrane</keyword>
<dbReference type="RefSeq" id="XP_056755445.1">
    <property type="nucleotide sequence ID" value="XM_056895697.1"/>
</dbReference>
<accession>A0AAD6H526</accession>
<dbReference type="EMBL" id="JAQJAE010000002">
    <property type="protein sequence ID" value="KAJ5608021.1"/>
    <property type="molecule type" value="Genomic_DNA"/>
</dbReference>
<comment type="caution">
    <text evidence="2">The sequence shown here is derived from an EMBL/GenBank/DDBJ whole genome shotgun (WGS) entry which is preliminary data.</text>
</comment>
<keyword evidence="3" id="KW-1185">Reference proteome</keyword>
<proteinExistence type="predicted"/>
<evidence type="ECO:0000313" key="2">
    <source>
        <dbReference type="EMBL" id="KAJ5608021.1"/>
    </source>
</evidence>
<feature type="transmembrane region" description="Helical" evidence="1">
    <location>
        <begin position="6"/>
        <end position="26"/>
    </location>
</feature>
<reference evidence="2" key="1">
    <citation type="journal article" date="2023" name="IMA Fungus">
        <title>Comparative genomic study of the Penicillium genus elucidates a diverse pangenome and 15 lateral gene transfer events.</title>
        <authorList>
            <person name="Petersen C."/>
            <person name="Sorensen T."/>
            <person name="Nielsen M.R."/>
            <person name="Sondergaard T.E."/>
            <person name="Sorensen J.L."/>
            <person name="Fitzpatrick D.A."/>
            <person name="Frisvad J.C."/>
            <person name="Nielsen K.L."/>
        </authorList>
    </citation>
    <scope>NUCLEOTIDE SEQUENCE</scope>
    <source>
        <strain evidence="2">IBT 12815</strain>
    </source>
</reference>
<dbReference type="Proteomes" id="UP001213799">
    <property type="component" value="Unassembled WGS sequence"/>
</dbReference>
<gene>
    <name evidence="2" type="ORF">N7537_004640</name>
</gene>
<reference evidence="2" key="2">
    <citation type="submission" date="2023-01" db="EMBL/GenBank/DDBJ databases">
        <authorList>
            <person name="Petersen C."/>
        </authorList>
    </citation>
    <scope>NUCLEOTIDE SEQUENCE</scope>
    <source>
        <strain evidence="2">IBT 12815</strain>
    </source>
</reference>
<keyword evidence="1" id="KW-0812">Transmembrane</keyword>
<sequence>MFPAGPLIVVLHHEVIFGLGFLVYFAGWSTKETMPIYNTTVDIIEMSPVDFCNPVQALYQMSYYRIGRGNKTNRGCEYEIWNNTSKHDQCLPAKVMSMAC</sequence>
<dbReference type="GeneID" id="81585939"/>
<keyword evidence="1" id="KW-1133">Transmembrane helix</keyword>
<dbReference type="AlphaFoldDB" id="A0AAD6H526"/>
<organism evidence="2 3">
    <name type="scientific">Penicillium hordei</name>
    <dbReference type="NCBI Taxonomy" id="40994"/>
    <lineage>
        <taxon>Eukaryota</taxon>
        <taxon>Fungi</taxon>
        <taxon>Dikarya</taxon>
        <taxon>Ascomycota</taxon>
        <taxon>Pezizomycotina</taxon>
        <taxon>Eurotiomycetes</taxon>
        <taxon>Eurotiomycetidae</taxon>
        <taxon>Eurotiales</taxon>
        <taxon>Aspergillaceae</taxon>
        <taxon>Penicillium</taxon>
    </lineage>
</organism>
<evidence type="ECO:0000256" key="1">
    <source>
        <dbReference type="SAM" id="Phobius"/>
    </source>
</evidence>
<name>A0AAD6H526_9EURO</name>
<protein>
    <submittedName>
        <fullName evidence="2">Uncharacterized protein</fullName>
    </submittedName>
</protein>
<evidence type="ECO:0000313" key="3">
    <source>
        <dbReference type="Proteomes" id="UP001213799"/>
    </source>
</evidence>